<proteinExistence type="inferred from homology"/>
<evidence type="ECO:0000256" key="1">
    <source>
        <dbReference type="ARBA" id="ARBA00004651"/>
    </source>
</evidence>
<evidence type="ECO:0000256" key="6">
    <source>
        <dbReference type="ARBA" id="ARBA00022989"/>
    </source>
</evidence>
<dbReference type="Proteomes" id="UP001497493">
    <property type="component" value="Chromosome"/>
</dbReference>
<feature type="transmembrane region" description="Helical" evidence="8">
    <location>
        <begin position="147"/>
        <end position="169"/>
    </location>
</feature>
<evidence type="ECO:0000256" key="8">
    <source>
        <dbReference type="SAM" id="Phobius"/>
    </source>
</evidence>
<evidence type="ECO:0000256" key="7">
    <source>
        <dbReference type="ARBA" id="ARBA00023136"/>
    </source>
</evidence>
<dbReference type="EMBL" id="OZ026884">
    <property type="protein sequence ID" value="CAL1238818.1"/>
    <property type="molecule type" value="Genomic_DNA"/>
</dbReference>
<feature type="transmembrane region" description="Helical" evidence="8">
    <location>
        <begin position="120"/>
        <end position="140"/>
    </location>
</feature>
<feature type="transmembrane region" description="Helical" evidence="8">
    <location>
        <begin position="96"/>
        <end position="114"/>
    </location>
</feature>
<dbReference type="CDD" id="cd06550">
    <property type="entry name" value="TM_ABC_iron-siderophores_like"/>
    <property type="match status" value="1"/>
</dbReference>
<feature type="transmembrane region" description="Helical" evidence="8">
    <location>
        <begin position="200"/>
        <end position="219"/>
    </location>
</feature>
<sequence>MSGTYRLASLGGLLLAAMLLSLGLGRYPVPWQDWYGLLTNPLGHAPADGRDLQVLRNVLVEIRLPRVVAAVLIGAALSVSGAAFQSVFMNPLVSPGLLGVLAGASFGAALAMLLSEQWWVVQGSAFLCGLLAVAVAIGLVRLYRVRSLLMLVLGGIISGALFTALLSVVKYLADPYNQLPAIMYWLMGTLSNADLATISILAMPMLTGILALIALGRHLNVLSLGDEEARALGVAVERVRLAVILWATLISALTVVIAGMIGWIGLMVPHMARLMVGPDNKRLLPASALLGAAFLLLVDDLSRLLWTVEVPIGILTELLGIPVFVLLLRNVRKGWG</sequence>
<evidence type="ECO:0000313" key="10">
    <source>
        <dbReference type="Proteomes" id="UP001497493"/>
    </source>
</evidence>
<keyword evidence="3" id="KW-0813">Transport</keyword>
<gene>
    <name evidence="9" type="ORF">MECH1_V1_0030</name>
</gene>
<reference evidence="9 10" key="1">
    <citation type="submission" date="2024-04" db="EMBL/GenBank/DDBJ databases">
        <authorList>
            <person name="Cremers G."/>
        </authorList>
    </citation>
    <scope>NUCLEOTIDE SEQUENCE [LARGE SCALE GENOMIC DNA]</scope>
    <source>
        <strain evidence="9">MeCH1-AG</strain>
    </source>
</reference>
<keyword evidence="10" id="KW-1185">Reference proteome</keyword>
<dbReference type="InterPro" id="IPR037294">
    <property type="entry name" value="ABC_BtuC-like"/>
</dbReference>
<feature type="transmembrane region" description="Helical" evidence="8">
    <location>
        <begin position="64"/>
        <end position="84"/>
    </location>
</feature>
<evidence type="ECO:0000256" key="3">
    <source>
        <dbReference type="ARBA" id="ARBA00022448"/>
    </source>
</evidence>
<keyword evidence="6 8" id="KW-1133">Transmembrane helix</keyword>
<accession>A0ABM9NEG0</accession>
<name>A0ABM9NEG0_9GAMM</name>
<evidence type="ECO:0000256" key="5">
    <source>
        <dbReference type="ARBA" id="ARBA00022692"/>
    </source>
</evidence>
<dbReference type="InterPro" id="IPR000522">
    <property type="entry name" value="ABC_transptr_permease_BtuC"/>
</dbReference>
<dbReference type="SUPFAM" id="SSF81345">
    <property type="entry name" value="ABC transporter involved in vitamin B12 uptake, BtuC"/>
    <property type="match status" value="1"/>
</dbReference>
<keyword evidence="5 8" id="KW-0812">Transmembrane</keyword>
<keyword evidence="7 8" id="KW-0472">Membrane</keyword>
<comment type="similarity">
    <text evidence="2">Belongs to the binding-protein-dependent transport system permease family. FecCD subfamily.</text>
</comment>
<evidence type="ECO:0000256" key="4">
    <source>
        <dbReference type="ARBA" id="ARBA00022475"/>
    </source>
</evidence>
<dbReference type="Gene3D" id="1.10.3470.10">
    <property type="entry name" value="ABC transporter involved in vitamin B12 uptake, BtuC"/>
    <property type="match status" value="1"/>
</dbReference>
<comment type="subcellular location">
    <subcellularLocation>
        <location evidence="1">Cell membrane</location>
        <topology evidence="1">Multi-pass membrane protein</topology>
    </subcellularLocation>
</comment>
<feature type="transmembrane region" description="Helical" evidence="8">
    <location>
        <begin position="239"/>
        <end position="268"/>
    </location>
</feature>
<keyword evidence="4" id="KW-1003">Cell membrane</keyword>
<dbReference type="PANTHER" id="PTHR30472">
    <property type="entry name" value="FERRIC ENTEROBACTIN TRANSPORT SYSTEM PERMEASE PROTEIN"/>
    <property type="match status" value="1"/>
</dbReference>
<evidence type="ECO:0000256" key="2">
    <source>
        <dbReference type="ARBA" id="ARBA00007935"/>
    </source>
</evidence>
<dbReference type="PANTHER" id="PTHR30472:SF70">
    <property type="entry name" value="MOLYBDATE IMPORT SYSTEM PERMEASE PROTEIN MOLB"/>
    <property type="match status" value="1"/>
</dbReference>
<feature type="transmembrane region" description="Helical" evidence="8">
    <location>
        <begin position="304"/>
        <end position="328"/>
    </location>
</feature>
<dbReference type="Pfam" id="PF01032">
    <property type="entry name" value="FecCD"/>
    <property type="match status" value="1"/>
</dbReference>
<organism evidence="9 10">
    <name type="scientific">Candidatus Methylocalor cossyra</name>
    <dbReference type="NCBI Taxonomy" id="3108543"/>
    <lineage>
        <taxon>Bacteria</taxon>
        <taxon>Pseudomonadati</taxon>
        <taxon>Pseudomonadota</taxon>
        <taxon>Gammaproteobacteria</taxon>
        <taxon>Methylococcales</taxon>
        <taxon>Methylococcaceae</taxon>
        <taxon>Candidatus Methylocalor</taxon>
    </lineage>
</organism>
<protein>
    <submittedName>
        <fullName evidence="9">Iron(III) dicitrate ABC transporter, permease protein</fullName>
    </submittedName>
</protein>
<dbReference type="RefSeq" id="WP_348758431.1">
    <property type="nucleotide sequence ID" value="NZ_OZ026884.1"/>
</dbReference>
<evidence type="ECO:0000313" key="9">
    <source>
        <dbReference type="EMBL" id="CAL1238818.1"/>
    </source>
</evidence>